<evidence type="ECO:0000313" key="3">
    <source>
        <dbReference type="Proteomes" id="UP001430953"/>
    </source>
</evidence>
<name>A0AAW2E9H6_9HYME</name>
<keyword evidence="3" id="KW-1185">Reference proteome</keyword>
<proteinExistence type="predicted"/>
<comment type="caution">
    <text evidence="2">The sequence shown here is derived from an EMBL/GenBank/DDBJ whole genome shotgun (WGS) entry which is preliminary data.</text>
</comment>
<gene>
    <name evidence="2" type="ORF">PUN28_020882</name>
</gene>
<feature type="compositionally biased region" description="Low complexity" evidence="1">
    <location>
        <begin position="55"/>
        <end position="70"/>
    </location>
</feature>
<organism evidence="2 3">
    <name type="scientific">Cardiocondyla obscurior</name>
    <dbReference type="NCBI Taxonomy" id="286306"/>
    <lineage>
        <taxon>Eukaryota</taxon>
        <taxon>Metazoa</taxon>
        <taxon>Ecdysozoa</taxon>
        <taxon>Arthropoda</taxon>
        <taxon>Hexapoda</taxon>
        <taxon>Insecta</taxon>
        <taxon>Pterygota</taxon>
        <taxon>Neoptera</taxon>
        <taxon>Endopterygota</taxon>
        <taxon>Hymenoptera</taxon>
        <taxon>Apocrita</taxon>
        <taxon>Aculeata</taxon>
        <taxon>Formicoidea</taxon>
        <taxon>Formicidae</taxon>
        <taxon>Myrmicinae</taxon>
        <taxon>Cardiocondyla</taxon>
    </lineage>
</organism>
<accession>A0AAW2E9H6</accession>
<evidence type="ECO:0000313" key="2">
    <source>
        <dbReference type="EMBL" id="KAL0098939.1"/>
    </source>
</evidence>
<feature type="region of interest" description="Disordered" evidence="1">
    <location>
        <begin position="34"/>
        <end position="98"/>
    </location>
</feature>
<sequence>MTSVIPAIIDNEEAWKAFSFFCTCVMRKKEEAERIRQGQPVGGQNSTPSVRQNAPNIPGRPGRVGGVNPNLRGGHIRNNNVSATPASVQVSMLASSPR</sequence>
<dbReference type="EMBL" id="JADYXP020000030">
    <property type="protein sequence ID" value="KAL0098939.1"/>
    <property type="molecule type" value="Genomic_DNA"/>
</dbReference>
<reference evidence="2 3" key="1">
    <citation type="submission" date="2023-03" db="EMBL/GenBank/DDBJ databases">
        <title>High recombination rates correlate with genetic variation in Cardiocondyla obscurior ants.</title>
        <authorList>
            <person name="Errbii M."/>
        </authorList>
    </citation>
    <scope>NUCLEOTIDE SEQUENCE [LARGE SCALE GENOMIC DNA]</scope>
    <source>
        <strain evidence="2">Alpha-2009</strain>
        <tissue evidence="2">Whole body</tissue>
    </source>
</reference>
<evidence type="ECO:0000256" key="1">
    <source>
        <dbReference type="SAM" id="MobiDB-lite"/>
    </source>
</evidence>
<feature type="compositionally biased region" description="Polar residues" evidence="1">
    <location>
        <begin position="42"/>
        <end position="54"/>
    </location>
</feature>
<feature type="compositionally biased region" description="Polar residues" evidence="1">
    <location>
        <begin position="77"/>
        <end position="98"/>
    </location>
</feature>
<dbReference type="AlphaFoldDB" id="A0AAW2E9H6"/>
<protein>
    <submittedName>
        <fullName evidence="2">Uncharacterized protein</fullName>
    </submittedName>
</protein>
<dbReference type="Proteomes" id="UP001430953">
    <property type="component" value="Unassembled WGS sequence"/>
</dbReference>